<dbReference type="Proteomes" id="UP001487740">
    <property type="component" value="Unassembled WGS sequence"/>
</dbReference>
<evidence type="ECO:0000313" key="3">
    <source>
        <dbReference type="Proteomes" id="UP001487740"/>
    </source>
</evidence>
<gene>
    <name evidence="2" type="ORF">O3P69_011678</name>
</gene>
<feature type="non-terminal residue" evidence="2">
    <location>
        <position position="1"/>
    </location>
</feature>
<evidence type="ECO:0000313" key="2">
    <source>
        <dbReference type="EMBL" id="KAK8372549.1"/>
    </source>
</evidence>
<comment type="caution">
    <text evidence="2">The sequence shown here is derived from an EMBL/GenBank/DDBJ whole genome shotgun (WGS) entry which is preliminary data.</text>
</comment>
<name>A0AAW0SC63_SCYPA</name>
<dbReference type="EMBL" id="JARAKH010001800">
    <property type="protein sequence ID" value="KAK8372549.1"/>
    <property type="molecule type" value="Genomic_DNA"/>
</dbReference>
<feature type="compositionally biased region" description="Low complexity" evidence="1">
    <location>
        <begin position="25"/>
        <end position="34"/>
    </location>
</feature>
<feature type="region of interest" description="Disordered" evidence="1">
    <location>
        <begin position="1"/>
        <end position="52"/>
    </location>
</feature>
<evidence type="ECO:0000256" key="1">
    <source>
        <dbReference type="SAM" id="MobiDB-lite"/>
    </source>
</evidence>
<sequence length="52" mass="5768">NPHVRSSQRPLWHRHSRSPAPPTAAPGRGRASRPVGYTWRQASSQGSRTARP</sequence>
<accession>A0AAW0SC63</accession>
<dbReference type="AlphaFoldDB" id="A0AAW0SC63"/>
<feature type="compositionally biased region" description="Polar residues" evidence="1">
    <location>
        <begin position="40"/>
        <end position="52"/>
    </location>
</feature>
<protein>
    <submittedName>
        <fullName evidence="2">Uncharacterized protein</fullName>
    </submittedName>
</protein>
<feature type="non-terminal residue" evidence="2">
    <location>
        <position position="52"/>
    </location>
</feature>
<proteinExistence type="predicted"/>
<organism evidence="2 3">
    <name type="scientific">Scylla paramamosain</name>
    <name type="common">Mud crab</name>
    <dbReference type="NCBI Taxonomy" id="85552"/>
    <lineage>
        <taxon>Eukaryota</taxon>
        <taxon>Metazoa</taxon>
        <taxon>Ecdysozoa</taxon>
        <taxon>Arthropoda</taxon>
        <taxon>Crustacea</taxon>
        <taxon>Multicrustacea</taxon>
        <taxon>Malacostraca</taxon>
        <taxon>Eumalacostraca</taxon>
        <taxon>Eucarida</taxon>
        <taxon>Decapoda</taxon>
        <taxon>Pleocyemata</taxon>
        <taxon>Brachyura</taxon>
        <taxon>Eubrachyura</taxon>
        <taxon>Portunoidea</taxon>
        <taxon>Portunidae</taxon>
        <taxon>Portuninae</taxon>
        <taxon>Scylla</taxon>
    </lineage>
</organism>
<reference evidence="2 3" key="1">
    <citation type="submission" date="2023-03" db="EMBL/GenBank/DDBJ databases">
        <title>High-quality genome of Scylla paramamosain provides insights in environmental adaptation.</title>
        <authorList>
            <person name="Zhang L."/>
        </authorList>
    </citation>
    <scope>NUCLEOTIDE SEQUENCE [LARGE SCALE GENOMIC DNA]</scope>
    <source>
        <strain evidence="2">LZ_2023a</strain>
        <tissue evidence="2">Muscle</tissue>
    </source>
</reference>
<keyword evidence="3" id="KW-1185">Reference proteome</keyword>